<feature type="compositionally biased region" description="Basic and acidic residues" evidence="1">
    <location>
        <begin position="224"/>
        <end position="234"/>
    </location>
</feature>
<reference evidence="2" key="1">
    <citation type="submission" date="2019-10" db="EMBL/GenBank/DDBJ databases">
        <title>Conservation and host-specific expression of non-tandemly repeated heterogenous ribosome RNA gene in arbuscular mycorrhizal fungi.</title>
        <authorList>
            <person name="Maeda T."/>
            <person name="Kobayashi Y."/>
            <person name="Nakagawa T."/>
            <person name="Ezawa T."/>
            <person name="Yamaguchi K."/>
            <person name="Bino T."/>
            <person name="Nishimoto Y."/>
            <person name="Shigenobu S."/>
            <person name="Kawaguchi M."/>
        </authorList>
    </citation>
    <scope>NUCLEOTIDE SEQUENCE</scope>
    <source>
        <strain evidence="2">HR1</strain>
    </source>
</reference>
<dbReference type="Proteomes" id="UP000615446">
    <property type="component" value="Unassembled WGS sequence"/>
</dbReference>
<feature type="compositionally biased region" description="Polar residues" evidence="1">
    <location>
        <begin position="8"/>
        <end position="22"/>
    </location>
</feature>
<dbReference type="EMBL" id="BLAL01000058">
    <property type="protein sequence ID" value="GES81847.1"/>
    <property type="molecule type" value="Genomic_DNA"/>
</dbReference>
<feature type="compositionally biased region" description="Polar residues" evidence="1">
    <location>
        <begin position="444"/>
        <end position="458"/>
    </location>
</feature>
<feature type="compositionally biased region" description="Polar residues" evidence="1">
    <location>
        <begin position="77"/>
        <end position="87"/>
    </location>
</feature>
<feature type="compositionally biased region" description="Basic and acidic residues" evidence="1">
    <location>
        <begin position="342"/>
        <end position="353"/>
    </location>
</feature>
<feature type="compositionally biased region" description="Acidic residues" evidence="1">
    <location>
        <begin position="297"/>
        <end position="310"/>
    </location>
</feature>
<evidence type="ECO:0000313" key="2">
    <source>
        <dbReference type="EMBL" id="GES81847.1"/>
    </source>
</evidence>
<organism evidence="2 3">
    <name type="scientific">Rhizophagus clarus</name>
    <dbReference type="NCBI Taxonomy" id="94130"/>
    <lineage>
        <taxon>Eukaryota</taxon>
        <taxon>Fungi</taxon>
        <taxon>Fungi incertae sedis</taxon>
        <taxon>Mucoromycota</taxon>
        <taxon>Glomeromycotina</taxon>
        <taxon>Glomeromycetes</taxon>
        <taxon>Glomerales</taxon>
        <taxon>Glomeraceae</taxon>
        <taxon>Rhizophagus</taxon>
    </lineage>
</organism>
<gene>
    <name evidence="2" type="ORF">RCL2_000908800</name>
</gene>
<name>A0A8H3QJX3_9GLOM</name>
<feature type="compositionally biased region" description="Polar residues" evidence="1">
    <location>
        <begin position="279"/>
        <end position="295"/>
    </location>
</feature>
<feature type="region of interest" description="Disordered" evidence="1">
    <location>
        <begin position="48"/>
        <end position="100"/>
    </location>
</feature>
<feature type="compositionally biased region" description="Polar residues" evidence="1">
    <location>
        <begin position="407"/>
        <end position="420"/>
    </location>
</feature>
<sequence length="773" mass="88357">MEYDNNEMSDCSSNTEYSSFTTNKEEEVTLKKIAELKKKITELENTSIIKKEKKNKQEKKLSNRSHLPNFTKREPLNNKSTNKSQLTIIEDDTEFSSDEPKQESMRLLVAEKLYSLCSTTEYRDMPINEINKCIDKFHKKNPSFPETVGDWAEREMIRRHVNYRRSIINNTRNVCETQETNKSTKTHKANVNRVNINRVKRKRVVCNEIKSNEVDVVIEEDYNDKESQHSEIEKHSKRKSKTRKILNDTSLATKYHSLQSDNNYEDVETSGQECEAIETDNNVSSAEKCSTSKPQSDNDDEAIIEVSDQESEVKEAKNTSSTSKNPGCKLKVNQPNEEVIEVSDHESEAKEVVKNTTSTTKRGRKPKAKQPNNHDNKGVSGHESEAKEVVKNTTSTTKRGRKPKAKQPNNHNNKGVSGQESEAKEVVKNTTSTTKCPGRRPKAKQSNNDNVEATATTGQKHKAKESSKDSPLATRRSARKCEALESVFNKKWNKKLIFQTRRKGELKRARDNDADTDNSFTKFQKKQNQILEKYENNVNHHVINDTLPIIASAYENLVIDNIMPFIEILKTFLSTRSQMSLSSANVSMLQAIVESLLPLKYRIPELSLVMDGKKPKGSGRFGYLDIFILKGTGDNYISLELKYISLVGLIRNQNTKFGANELENLDKILEKENEEFLLKRPYTYWSKEHKTTNQTTIGEVLNNGIDQLKSYINIISKGKAVDYSSSGVYDERIKITKSDSNILKGYVILVIGFRRILWRPVEEVISNYTYIKV</sequence>
<evidence type="ECO:0000256" key="1">
    <source>
        <dbReference type="SAM" id="MobiDB-lite"/>
    </source>
</evidence>
<feature type="compositionally biased region" description="Basic and acidic residues" evidence="1">
    <location>
        <begin position="372"/>
        <end position="390"/>
    </location>
</feature>
<protein>
    <submittedName>
        <fullName evidence="2">Uncharacterized protein</fullName>
    </submittedName>
</protein>
<evidence type="ECO:0000313" key="3">
    <source>
        <dbReference type="Proteomes" id="UP000615446"/>
    </source>
</evidence>
<comment type="caution">
    <text evidence="2">The sequence shown here is derived from an EMBL/GenBank/DDBJ whole genome shotgun (WGS) entry which is preliminary data.</text>
</comment>
<proteinExistence type="predicted"/>
<feature type="compositionally biased region" description="Basic residues" evidence="1">
    <location>
        <begin position="235"/>
        <end position="244"/>
    </location>
</feature>
<dbReference type="AlphaFoldDB" id="A0A8H3QJX3"/>
<feature type="region of interest" description="Disordered" evidence="1">
    <location>
        <begin position="279"/>
        <end position="477"/>
    </location>
</feature>
<feature type="region of interest" description="Disordered" evidence="1">
    <location>
        <begin position="1"/>
        <end position="24"/>
    </location>
</feature>
<accession>A0A8H3QJX3</accession>
<feature type="region of interest" description="Disordered" evidence="1">
    <location>
        <begin position="223"/>
        <end position="244"/>
    </location>
</feature>
<dbReference type="OrthoDB" id="2422570at2759"/>